<gene>
    <name evidence="3" type="ORF">FNV43_RR03760</name>
</gene>
<accession>A0A8K0MPX6</accession>
<dbReference type="PANTHER" id="PTHR34947">
    <property type="entry name" value="TRANSMEMBRANE PROTEIN"/>
    <property type="match status" value="1"/>
</dbReference>
<reference evidence="3" key="1">
    <citation type="submission" date="2020-03" db="EMBL/GenBank/DDBJ databases">
        <title>A high-quality chromosome-level genome assembly of a woody plant with both climbing and erect habits, Rhamnella rubrinervis.</title>
        <authorList>
            <person name="Lu Z."/>
            <person name="Yang Y."/>
            <person name="Zhu X."/>
            <person name="Sun Y."/>
        </authorList>
    </citation>
    <scope>NUCLEOTIDE SEQUENCE</scope>
    <source>
        <strain evidence="3">BYM</strain>
        <tissue evidence="3">Leaf</tissue>
    </source>
</reference>
<dbReference type="PANTHER" id="PTHR34947:SF2">
    <property type="entry name" value="TRANSMEMBRANE PROTEIN"/>
    <property type="match status" value="1"/>
</dbReference>
<feature type="region of interest" description="Disordered" evidence="1">
    <location>
        <begin position="202"/>
        <end position="251"/>
    </location>
</feature>
<sequence>MEHREHQNLHALAQLMDTQFLKKVTQLLLSVSVFSFFFSHQYSLLSLLHTFNFYFAKFPYKLVTHTIDKNCIFLLCNGLVVFVAKYSGLIKFLSLGSNRSDHESFTNIATDDSPPDSSSLAEREQMILENSHDESFVRSITHGSPPESSMPAETKEMILDKEIAEESIVGSEQVLGNVAAHDETENECLVISQLEKETEKAIVEDQQQERGSESIISNGEEEEEEETDEIYVPQDDEEEQKWSNGDFFTGQTIEEEEEVDAKLSTEELNKKFDEFIRKMKAEIRIEAQSHLIMV</sequence>
<evidence type="ECO:0000256" key="2">
    <source>
        <dbReference type="SAM" id="Phobius"/>
    </source>
</evidence>
<organism evidence="3 4">
    <name type="scientific">Rhamnella rubrinervis</name>
    <dbReference type="NCBI Taxonomy" id="2594499"/>
    <lineage>
        <taxon>Eukaryota</taxon>
        <taxon>Viridiplantae</taxon>
        <taxon>Streptophyta</taxon>
        <taxon>Embryophyta</taxon>
        <taxon>Tracheophyta</taxon>
        <taxon>Spermatophyta</taxon>
        <taxon>Magnoliopsida</taxon>
        <taxon>eudicotyledons</taxon>
        <taxon>Gunneridae</taxon>
        <taxon>Pentapetalae</taxon>
        <taxon>rosids</taxon>
        <taxon>fabids</taxon>
        <taxon>Rosales</taxon>
        <taxon>Rhamnaceae</taxon>
        <taxon>rhamnoid group</taxon>
        <taxon>Rhamneae</taxon>
        <taxon>Rhamnella</taxon>
    </lineage>
</organism>
<evidence type="ECO:0000313" key="3">
    <source>
        <dbReference type="EMBL" id="KAF3453320.1"/>
    </source>
</evidence>
<evidence type="ECO:0000256" key="1">
    <source>
        <dbReference type="SAM" id="MobiDB-lite"/>
    </source>
</evidence>
<comment type="caution">
    <text evidence="3">The sequence shown here is derived from an EMBL/GenBank/DDBJ whole genome shotgun (WGS) entry which is preliminary data.</text>
</comment>
<protein>
    <submittedName>
        <fullName evidence="3">Uncharacterized protein</fullName>
    </submittedName>
</protein>
<dbReference type="AlphaFoldDB" id="A0A8K0MPX6"/>
<keyword evidence="2" id="KW-0812">Transmembrane</keyword>
<dbReference type="EMBL" id="VOIH02000002">
    <property type="protein sequence ID" value="KAF3453320.1"/>
    <property type="molecule type" value="Genomic_DNA"/>
</dbReference>
<evidence type="ECO:0000313" key="4">
    <source>
        <dbReference type="Proteomes" id="UP000796880"/>
    </source>
</evidence>
<feature type="compositionally biased region" description="Basic and acidic residues" evidence="1">
    <location>
        <begin position="202"/>
        <end position="212"/>
    </location>
</feature>
<dbReference type="Proteomes" id="UP000796880">
    <property type="component" value="Unassembled WGS sequence"/>
</dbReference>
<name>A0A8K0MPX6_9ROSA</name>
<keyword evidence="4" id="KW-1185">Reference proteome</keyword>
<keyword evidence="2" id="KW-1133">Transmembrane helix</keyword>
<keyword evidence="2" id="KW-0472">Membrane</keyword>
<feature type="transmembrane region" description="Helical" evidence="2">
    <location>
        <begin position="20"/>
        <end position="38"/>
    </location>
</feature>
<dbReference type="OrthoDB" id="1727102at2759"/>
<feature type="compositionally biased region" description="Acidic residues" evidence="1">
    <location>
        <begin position="219"/>
        <end position="239"/>
    </location>
</feature>
<proteinExistence type="predicted"/>